<dbReference type="AlphaFoldDB" id="A0A0F9USF0"/>
<dbReference type="EMBL" id="LAZR01000839">
    <property type="protein sequence ID" value="KKN56563.1"/>
    <property type="molecule type" value="Genomic_DNA"/>
</dbReference>
<name>A0A0F9USF0_9ZZZZ</name>
<proteinExistence type="predicted"/>
<reference evidence="1" key="1">
    <citation type="journal article" date="2015" name="Nature">
        <title>Complex archaea that bridge the gap between prokaryotes and eukaryotes.</title>
        <authorList>
            <person name="Spang A."/>
            <person name="Saw J.H."/>
            <person name="Jorgensen S.L."/>
            <person name="Zaremba-Niedzwiedzka K."/>
            <person name="Martijn J."/>
            <person name="Lind A.E."/>
            <person name="van Eijk R."/>
            <person name="Schleper C."/>
            <person name="Guy L."/>
            <person name="Ettema T.J."/>
        </authorList>
    </citation>
    <scope>NUCLEOTIDE SEQUENCE</scope>
</reference>
<dbReference type="SUPFAM" id="SSF52540">
    <property type="entry name" value="P-loop containing nucleoside triphosphate hydrolases"/>
    <property type="match status" value="1"/>
</dbReference>
<evidence type="ECO:0000313" key="1">
    <source>
        <dbReference type="EMBL" id="KKN56563.1"/>
    </source>
</evidence>
<dbReference type="InterPro" id="IPR027417">
    <property type="entry name" value="P-loop_NTPase"/>
</dbReference>
<protein>
    <recommendedName>
        <fullName evidence="2">DUF3631 domain-containing protein</fullName>
    </recommendedName>
</protein>
<accession>A0A0F9USF0</accession>
<organism evidence="1">
    <name type="scientific">marine sediment metagenome</name>
    <dbReference type="NCBI Taxonomy" id="412755"/>
    <lineage>
        <taxon>unclassified sequences</taxon>
        <taxon>metagenomes</taxon>
        <taxon>ecological metagenomes</taxon>
    </lineage>
</organism>
<comment type="caution">
    <text evidence="1">The sequence shown here is derived from an EMBL/GenBank/DDBJ whole genome shotgun (WGS) entry which is preliminary data.</text>
</comment>
<gene>
    <name evidence="1" type="ORF">LCGC14_0571410</name>
</gene>
<sequence>MEKYQCQVCETIITSEQVPTKCSCGSRNLEEYFMPKKELFAKFKDDLLKKEEDNPLHRSFLVEEIEEEEEVKKVLLRAFEDIQFIINRYLDMDKKLVKIIALWIIGTYFHKNFNTYPYLYLNAMRGSGKTRLLKLIAAMSWKGDVQNSMTEAVLFRTQGTLCIDEFERAGKRGSENLLELLNSAYKKGTTVKRMKKKKTPDGEEQVVESYLVYRPISIANITGIDNVLGDRCIKIIIEKSINEKKTRLLENVLESRISSIKENLKSISSIRCSLCNEVTPQNLLVEWNKYILEEEYTPIYTHTLPTLHTLTTLKQRFHSIKETTINGRDLELSFPLLIISMWIDGAMGLEGIFDESLDILHDISKNKKEEESIENLDISLYDYISQEIEVYYFISIQKITEGFRQFVQTNDEWLNNKWVGRALSRLKLTTDKRRLRRGIEVRLDYNKAKEKIKMFK</sequence>
<evidence type="ECO:0008006" key="2">
    <source>
        <dbReference type="Google" id="ProtNLM"/>
    </source>
</evidence>